<dbReference type="EMBL" id="MN543575">
    <property type="protein sequence ID" value="QJX12129.1"/>
    <property type="molecule type" value="Genomic_DNA"/>
</dbReference>
<geneLocation type="plasmid" evidence="2">
    <name>pGH44TC_vir</name>
</geneLocation>
<proteinExistence type="predicted"/>
<dbReference type="AlphaFoldDB" id="A0A6M6A2K7"/>
<protein>
    <submittedName>
        <fullName evidence="1">Uncharacterized protein</fullName>
    </submittedName>
</protein>
<evidence type="ECO:0000313" key="2">
    <source>
        <dbReference type="EMBL" id="QJX12192.1"/>
    </source>
</evidence>
<dbReference type="EMBL" id="MN543576">
    <property type="protein sequence ID" value="QJX12192.1"/>
    <property type="molecule type" value="Genomic_DNA"/>
</dbReference>
<reference evidence="1" key="1">
    <citation type="submission" date="2019-10" db="EMBL/GenBank/DDBJ databases">
        <title>Tracking microevolution events of conjugative virulence plasmid p15WZ-82_Vir during transmission.</title>
        <authorList>
            <person name="Yang X."/>
        </authorList>
    </citation>
    <scope>NUCLEOTIDE SEQUENCE</scope>
    <source>
        <strain evidence="1">GH44TC</strain>
        <plasmid evidence="1">pGH44TC_fusion</plasmid>
        <plasmid evidence="2">pGH44TC_vir</plasmid>
    </source>
</reference>
<sequence length="55" mass="6605">MLKEAEFSLLELLKDLSSLIKDKIPAQPFSRLRAIKFLRRKGYVLNHFFQRFFTC</sequence>
<organism evidence="1">
    <name type="scientific">Klebsiella pneumoniae</name>
    <dbReference type="NCBI Taxonomy" id="573"/>
    <lineage>
        <taxon>Bacteria</taxon>
        <taxon>Pseudomonadati</taxon>
        <taxon>Pseudomonadota</taxon>
        <taxon>Gammaproteobacteria</taxon>
        <taxon>Enterobacterales</taxon>
        <taxon>Enterobacteriaceae</taxon>
        <taxon>Klebsiella/Raoultella group</taxon>
        <taxon>Klebsiella</taxon>
        <taxon>Klebsiella pneumoniae complex</taxon>
    </lineage>
</organism>
<evidence type="ECO:0000313" key="1">
    <source>
        <dbReference type="EMBL" id="QJX12129.1"/>
    </source>
</evidence>
<name>A0A6M6A2K7_KLEPN</name>
<accession>A0A6M6A2K7</accession>
<keyword evidence="1" id="KW-0614">Plasmid</keyword>
<geneLocation type="plasmid" evidence="1">
    <name>pGH44TC_fusion</name>
</geneLocation>